<dbReference type="Proteomes" id="UP000662857">
    <property type="component" value="Chromosome"/>
</dbReference>
<protein>
    <submittedName>
        <fullName evidence="2">ZIP family zinc transporter</fullName>
    </submittedName>
</protein>
<feature type="transmembrane region" description="Helical" evidence="1">
    <location>
        <begin position="63"/>
        <end position="82"/>
    </location>
</feature>
<accession>A0A895Y5S8</accession>
<dbReference type="EMBL" id="CP070499">
    <property type="protein sequence ID" value="QSB12751.1"/>
    <property type="molecule type" value="Genomic_DNA"/>
</dbReference>
<feature type="transmembrane region" description="Helical" evidence="1">
    <location>
        <begin position="165"/>
        <end position="188"/>
    </location>
</feature>
<feature type="transmembrane region" description="Helical" evidence="1">
    <location>
        <begin position="194"/>
        <end position="211"/>
    </location>
</feature>
<name>A0A895Y5S8_9ACTN</name>
<dbReference type="KEGG" id="nhy:JQS43_13725"/>
<evidence type="ECO:0000256" key="1">
    <source>
        <dbReference type="SAM" id="Phobius"/>
    </source>
</evidence>
<feature type="transmembrane region" description="Helical" evidence="1">
    <location>
        <begin position="223"/>
        <end position="241"/>
    </location>
</feature>
<gene>
    <name evidence="2" type="ORF">JQS43_13725</name>
</gene>
<feature type="transmembrane region" description="Helical" evidence="1">
    <location>
        <begin position="32"/>
        <end position="51"/>
    </location>
</feature>
<sequence length="244" mass="23982">MWLAAGAGLLGGLALVIGAAVALSVQIPPRAVGWIMALGAGVLISALSIELAQDAYARAGGGVLAAGLAAGGLTFFLGSLLVSRAGPRHHKRCGDCRTPPPPGPGNAIALGSLLDGIPESVVIGVTVLADERIGVAVVAAVFLSNLAESISAGNGLRRAGHSPRWIMGLWGGIALASALAAAAGYLLLGGASPAAIAATQAFAAGAVLTMLADTMMPEAFDHAGPPTGLVTVLGFTVAFLLSQV</sequence>
<evidence type="ECO:0000313" key="2">
    <source>
        <dbReference type="EMBL" id="QSB12751.1"/>
    </source>
</evidence>
<reference evidence="2" key="1">
    <citation type="submission" date="2021-02" db="EMBL/GenBank/DDBJ databases">
        <title>Natrosporangium hydrolyticum gen. nov., sp. nov, a haloalkaliphilic actinobacterium from a soda solonchak soil.</title>
        <authorList>
            <person name="Sorokin D.Y."/>
            <person name="Khijniak T.V."/>
            <person name="Zakharycheva A.P."/>
            <person name="Boueva O.V."/>
            <person name="Ariskina E.V."/>
            <person name="Hahnke R.L."/>
            <person name="Bunk B."/>
            <person name="Sproer C."/>
            <person name="Schumann P."/>
            <person name="Evtushenko L.I."/>
            <person name="Kublanov I.V."/>
        </authorList>
    </citation>
    <scope>NUCLEOTIDE SEQUENCE</scope>
    <source>
        <strain evidence="2">DSM 106523</strain>
    </source>
</reference>
<keyword evidence="3" id="KW-1185">Reference proteome</keyword>
<dbReference type="RefSeq" id="WP_239674795.1">
    <property type="nucleotide sequence ID" value="NZ_CP070499.1"/>
</dbReference>
<organism evidence="2 3">
    <name type="scientific">Natronosporangium hydrolyticum</name>
    <dbReference type="NCBI Taxonomy" id="2811111"/>
    <lineage>
        <taxon>Bacteria</taxon>
        <taxon>Bacillati</taxon>
        <taxon>Actinomycetota</taxon>
        <taxon>Actinomycetes</taxon>
        <taxon>Micromonosporales</taxon>
        <taxon>Micromonosporaceae</taxon>
        <taxon>Natronosporangium</taxon>
    </lineage>
</organism>
<keyword evidence="1" id="KW-0812">Transmembrane</keyword>
<dbReference type="AlphaFoldDB" id="A0A895Y5S8"/>
<keyword evidence="1" id="KW-0472">Membrane</keyword>
<evidence type="ECO:0000313" key="3">
    <source>
        <dbReference type="Proteomes" id="UP000662857"/>
    </source>
</evidence>
<proteinExistence type="predicted"/>
<keyword evidence="1" id="KW-1133">Transmembrane helix</keyword>